<accession>A0A1Y2ARH2</accession>
<reference evidence="2 3" key="1">
    <citation type="submission" date="2016-07" db="EMBL/GenBank/DDBJ databases">
        <title>Pervasive Adenine N6-methylation of Active Genes in Fungi.</title>
        <authorList>
            <consortium name="DOE Joint Genome Institute"/>
            <person name="Mondo S.J."/>
            <person name="Dannebaum R.O."/>
            <person name="Kuo R.C."/>
            <person name="Labutti K."/>
            <person name="Haridas S."/>
            <person name="Kuo A."/>
            <person name="Salamov A."/>
            <person name="Ahrendt S.R."/>
            <person name="Lipzen A."/>
            <person name="Sullivan W."/>
            <person name="Andreopoulos W.B."/>
            <person name="Clum A."/>
            <person name="Lindquist E."/>
            <person name="Daum C."/>
            <person name="Ramamoorthy G.K."/>
            <person name="Gryganskyi A."/>
            <person name="Culley D."/>
            <person name="Magnuson J.K."/>
            <person name="James T.Y."/>
            <person name="O'Malley M.A."/>
            <person name="Stajich J.E."/>
            <person name="Spatafora J.W."/>
            <person name="Visel A."/>
            <person name="Grigoriev I.V."/>
        </authorList>
    </citation>
    <scope>NUCLEOTIDE SEQUENCE [LARGE SCALE GENOMIC DNA]</scope>
    <source>
        <strain evidence="2 3">68-887.2</strain>
    </source>
</reference>
<sequence>MMQQVSSALGDFTLIDNDDLPLDNSLKKHTDSPYHWKPRYWAPWPLPKDYQLPNAGWTRPPQQPIKLTGVNVIDVEHGRILPDMTVKIRQGFFERVSRRNGNDDKFDIQAQPEWMEIDCKGLYMCPGLIDCHVHILAEAAGEDGWSDIMAAYRVAHDLKGMLGNGFTTIRDVGGATRHHREATEQWLIPGPRLYIGGPVLSQTGGHGDHSDRDAAPTPGMISDGNMGPMSIIVDGVDACLKAARKLMMAGADHIKICSSGGVLSPTDKVDSDQFTVPEIKAICDTVRSMGGTLVTAHCNTTQGARNAIEAGVMGIEHGSLIDEPTLKLMAEKGVHLTPTLIVQEMIVNGPLGAQVPKVSLEKAKVVAGATYEMIKIAHRVGVNIAYGTDIIVDVQLSEFDLRATILPSPVILKQATCNGAKVLGMKDKLGCIKEGAFADFLLLDANPLEDIKILNRPDTHLKAVVKDGRCVRSTVAGLEVEIPL</sequence>
<dbReference type="Gene3D" id="3.20.20.140">
    <property type="entry name" value="Metal-dependent hydrolases"/>
    <property type="match status" value="1"/>
</dbReference>
<dbReference type="InterPro" id="IPR011059">
    <property type="entry name" value="Metal-dep_hydrolase_composite"/>
</dbReference>
<feature type="domain" description="Amidohydrolase-related" evidence="1">
    <location>
        <begin position="123"/>
        <end position="469"/>
    </location>
</feature>
<gene>
    <name evidence="2" type="ORF">BCR39DRAFT_595155</name>
</gene>
<dbReference type="Gene3D" id="2.30.40.10">
    <property type="entry name" value="Urease, subunit C, domain 1"/>
    <property type="match status" value="1"/>
</dbReference>
<dbReference type="InterPro" id="IPR057744">
    <property type="entry name" value="OTAase-like"/>
</dbReference>
<comment type="caution">
    <text evidence="2">The sequence shown here is derived from an EMBL/GenBank/DDBJ whole genome shotgun (WGS) entry which is preliminary data.</text>
</comment>
<dbReference type="InterPro" id="IPR006680">
    <property type="entry name" value="Amidohydro-rel"/>
</dbReference>
<dbReference type="InterPro" id="IPR051781">
    <property type="entry name" value="Metallo-dep_Hydrolase"/>
</dbReference>
<dbReference type="SUPFAM" id="SSF51338">
    <property type="entry name" value="Composite domain of metallo-dependent hydrolases"/>
    <property type="match status" value="2"/>
</dbReference>
<dbReference type="STRING" id="71784.A0A1Y2ARH2"/>
<evidence type="ECO:0000313" key="2">
    <source>
        <dbReference type="EMBL" id="ORY25064.1"/>
    </source>
</evidence>
<proteinExistence type="predicted"/>
<dbReference type="Proteomes" id="UP000193986">
    <property type="component" value="Unassembled WGS sequence"/>
</dbReference>
<dbReference type="EMBL" id="MCFC01000061">
    <property type="protein sequence ID" value="ORY25064.1"/>
    <property type="molecule type" value="Genomic_DNA"/>
</dbReference>
<dbReference type="GO" id="GO:0016810">
    <property type="term" value="F:hydrolase activity, acting on carbon-nitrogen (but not peptide) bonds"/>
    <property type="evidence" value="ECO:0007669"/>
    <property type="project" value="InterPro"/>
</dbReference>
<dbReference type="InParanoid" id="A0A1Y2ARH2"/>
<protein>
    <submittedName>
        <fullName evidence="2">Amidohydrolase</fullName>
    </submittedName>
</protein>
<dbReference type="CDD" id="cd01299">
    <property type="entry name" value="Met_dep_hydrolase_A"/>
    <property type="match status" value="1"/>
</dbReference>
<dbReference type="OrthoDB" id="194468at2759"/>
<keyword evidence="3" id="KW-1185">Reference proteome</keyword>
<dbReference type="Pfam" id="PF01979">
    <property type="entry name" value="Amidohydro_1"/>
    <property type="match status" value="1"/>
</dbReference>
<dbReference type="AlphaFoldDB" id="A0A1Y2ARH2"/>
<name>A0A1Y2ARH2_9TREE</name>
<dbReference type="InterPro" id="IPR032466">
    <property type="entry name" value="Metal_Hydrolase"/>
</dbReference>
<evidence type="ECO:0000259" key="1">
    <source>
        <dbReference type="Pfam" id="PF01979"/>
    </source>
</evidence>
<evidence type="ECO:0000313" key="3">
    <source>
        <dbReference type="Proteomes" id="UP000193986"/>
    </source>
</evidence>
<keyword evidence="2" id="KW-0378">Hydrolase</keyword>
<dbReference type="PANTHER" id="PTHR43135">
    <property type="entry name" value="ALPHA-D-RIBOSE 1-METHYLPHOSPHONATE 5-TRIPHOSPHATE DIPHOSPHATASE"/>
    <property type="match status" value="1"/>
</dbReference>
<dbReference type="SUPFAM" id="SSF51556">
    <property type="entry name" value="Metallo-dependent hydrolases"/>
    <property type="match status" value="1"/>
</dbReference>
<dbReference type="PANTHER" id="PTHR43135:SF3">
    <property type="entry name" value="ALPHA-D-RIBOSE 1-METHYLPHOSPHONATE 5-TRIPHOSPHATE DIPHOSPHATASE"/>
    <property type="match status" value="1"/>
</dbReference>
<organism evidence="2 3">
    <name type="scientific">Naematelia encephala</name>
    <dbReference type="NCBI Taxonomy" id="71784"/>
    <lineage>
        <taxon>Eukaryota</taxon>
        <taxon>Fungi</taxon>
        <taxon>Dikarya</taxon>
        <taxon>Basidiomycota</taxon>
        <taxon>Agaricomycotina</taxon>
        <taxon>Tremellomycetes</taxon>
        <taxon>Tremellales</taxon>
        <taxon>Naemateliaceae</taxon>
        <taxon>Naematelia</taxon>
    </lineage>
</organism>